<accession>A0A4U8UX92</accession>
<proteinExistence type="predicted"/>
<evidence type="ECO:0000313" key="3">
    <source>
        <dbReference type="Proteomes" id="UP000298663"/>
    </source>
</evidence>
<keyword evidence="1" id="KW-0732">Signal</keyword>
<protein>
    <submittedName>
        <fullName evidence="2">Uncharacterized protein</fullName>
    </submittedName>
</protein>
<feature type="signal peptide" evidence="1">
    <location>
        <begin position="1"/>
        <end position="23"/>
    </location>
</feature>
<evidence type="ECO:0000313" key="2">
    <source>
        <dbReference type="EMBL" id="TMS36498.1"/>
    </source>
</evidence>
<feature type="chain" id="PRO_5020933705" evidence="1">
    <location>
        <begin position="24"/>
        <end position="110"/>
    </location>
</feature>
<reference evidence="2 3" key="1">
    <citation type="journal article" date="2015" name="Genome Biol.">
        <title>Comparative genomics of Steinernema reveals deeply conserved gene regulatory networks.</title>
        <authorList>
            <person name="Dillman A.R."/>
            <person name="Macchietto M."/>
            <person name="Porter C.F."/>
            <person name="Rogers A."/>
            <person name="Williams B."/>
            <person name="Antoshechkin I."/>
            <person name="Lee M.M."/>
            <person name="Goodwin Z."/>
            <person name="Lu X."/>
            <person name="Lewis E.E."/>
            <person name="Goodrich-Blair H."/>
            <person name="Stock S.P."/>
            <person name="Adams B.J."/>
            <person name="Sternberg P.W."/>
            <person name="Mortazavi A."/>
        </authorList>
    </citation>
    <scope>NUCLEOTIDE SEQUENCE [LARGE SCALE GENOMIC DNA]</scope>
    <source>
        <strain evidence="2 3">ALL</strain>
    </source>
</reference>
<evidence type="ECO:0000256" key="1">
    <source>
        <dbReference type="SAM" id="SignalP"/>
    </source>
</evidence>
<keyword evidence="3" id="KW-1185">Reference proteome</keyword>
<dbReference type="EMBL" id="AZBU02000001">
    <property type="protein sequence ID" value="TMS36498.1"/>
    <property type="molecule type" value="Genomic_DNA"/>
</dbReference>
<dbReference type="AlphaFoldDB" id="A0A4U8UX92"/>
<sequence length="110" mass="12282">MTDFLSALKVILLISAVVRNSLASQSLLSSQLSNVQARNLWQLFVDRRVALQFDTLPENNSEGTLLSVYQGRSSSRLLFSIETSTLKNKIILVFRDTSDSLKTYTLSAPE</sequence>
<organism evidence="2 3">
    <name type="scientific">Steinernema carpocapsae</name>
    <name type="common">Entomopathogenic nematode</name>
    <dbReference type="NCBI Taxonomy" id="34508"/>
    <lineage>
        <taxon>Eukaryota</taxon>
        <taxon>Metazoa</taxon>
        <taxon>Ecdysozoa</taxon>
        <taxon>Nematoda</taxon>
        <taxon>Chromadorea</taxon>
        <taxon>Rhabditida</taxon>
        <taxon>Tylenchina</taxon>
        <taxon>Panagrolaimomorpha</taxon>
        <taxon>Strongyloidoidea</taxon>
        <taxon>Steinernematidae</taxon>
        <taxon>Steinernema</taxon>
    </lineage>
</organism>
<comment type="caution">
    <text evidence="2">The sequence shown here is derived from an EMBL/GenBank/DDBJ whole genome shotgun (WGS) entry which is preliminary data.</text>
</comment>
<dbReference type="Proteomes" id="UP000298663">
    <property type="component" value="Unassembled WGS sequence"/>
</dbReference>
<gene>
    <name evidence="2" type="ORF">L596_003648</name>
</gene>
<name>A0A4U8UX92_STECR</name>
<reference evidence="2 3" key="2">
    <citation type="journal article" date="2019" name="G3 (Bethesda)">
        <title>Hybrid Assembly of the Genome of the Entomopathogenic Nematode Steinernema carpocapsae Identifies the X-Chromosome.</title>
        <authorList>
            <person name="Serra L."/>
            <person name="Macchietto M."/>
            <person name="Macias-Munoz A."/>
            <person name="McGill C.J."/>
            <person name="Rodriguez I.M."/>
            <person name="Rodriguez B."/>
            <person name="Murad R."/>
            <person name="Mortazavi A."/>
        </authorList>
    </citation>
    <scope>NUCLEOTIDE SEQUENCE [LARGE SCALE GENOMIC DNA]</scope>
    <source>
        <strain evidence="2 3">ALL</strain>
    </source>
</reference>